<dbReference type="Pfam" id="PF01257">
    <property type="entry name" value="2Fe-2S_thioredx"/>
    <property type="match status" value="1"/>
</dbReference>
<dbReference type="GO" id="GO:0046872">
    <property type="term" value="F:metal ion binding"/>
    <property type="evidence" value="ECO:0007669"/>
    <property type="project" value="UniProtKB-KW"/>
</dbReference>
<dbReference type="FunFam" id="1.10.10.1590:FF:000001">
    <property type="entry name" value="NADH-quinone oxidoreductase subunit E"/>
    <property type="match status" value="1"/>
</dbReference>
<dbReference type="InterPro" id="IPR002023">
    <property type="entry name" value="NuoE-like"/>
</dbReference>
<evidence type="ECO:0000313" key="8">
    <source>
        <dbReference type="EMBL" id="VZO37829.1"/>
    </source>
</evidence>
<dbReference type="EMBL" id="CACRYJ010000039">
    <property type="protein sequence ID" value="VZO37829.1"/>
    <property type="molecule type" value="Genomic_DNA"/>
</dbReference>
<evidence type="ECO:0000256" key="2">
    <source>
        <dbReference type="ARBA" id="ARBA00022714"/>
    </source>
</evidence>
<dbReference type="Gene3D" id="3.40.30.10">
    <property type="entry name" value="Glutaredoxin"/>
    <property type="match status" value="1"/>
</dbReference>
<dbReference type="NCBIfam" id="TIGR01958">
    <property type="entry name" value="nuoE_fam"/>
    <property type="match status" value="1"/>
</dbReference>
<keyword evidence="2" id="KW-0001">2Fe-2S</keyword>
<accession>A0A7M4DKV2</accession>
<keyword evidence="8" id="KW-0560">Oxidoreductase</keyword>
<dbReference type="InterPro" id="IPR042128">
    <property type="entry name" value="NuoE_dom"/>
</dbReference>
<keyword evidence="3" id="KW-0479">Metal-binding</keyword>
<evidence type="ECO:0000313" key="9">
    <source>
        <dbReference type="Proteomes" id="UP000419743"/>
    </source>
</evidence>
<dbReference type="InterPro" id="IPR036249">
    <property type="entry name" value="Thioredoxin-like_sf"/>
</dbReference>
<dbReference type="SUPFAM" id="SSF52833">
    <property type="entry name" value="Thioredoxin-like"/>
    <property type="match status" value="1"/>
</dbReference>
<evidence type="ECO:0000256" key="4">
    <source>
        <dbReference type="ARBA" id="ARBA00023004"/>
    </source>
</evidence>
<evidence type="ECO:0000256" key="6">
    <source>
        <dbReference type="ARBA" id="ARBA00034078"/>
    </source>
</evidence>
<dbReference type="InterPro" id="IPR041921">
    <property type="entry name" value="NuoE_N"/>
</dbReference>
<comment type="similarity">
    <text evidence="1">Belongs to the complex I 24 kDa subunit family.</text>
</comment>
<dbReference type="PANTHER" id="PTHR10371">
    <property type="entry name" value="NADH DEHYDROGENASE UBIQUINONE FLAVOPROTEIN 2, MITOCHONDRIAL"/>
    <property type="match status" value="1"/>
</dbReference>
<protein>
    <submittedName>
        <fullName evidence="8">NADH-quinone oxidoreductase subunit E</fullName>
        <ecNumber evidence="8">1.6.5.11</ecNumber>
    </submittedName>
</protein>
<name>A0A7M4DKV2_9MICO</name>
<sequence length="276" mass="29140">MVADNRGYAPDVRARLTADADQILARYPEARSALLPLLHLVQSEDGYVSPAGIAFCADVLDLSRASVSAVATFYSQYKRRPNGEYTVGVCTNTLCAVMGGDAIFDRLSERLGIGHDETTEDGRITLERVECNAACDYAPVMVINWEFFDNQTPTSAVDVVDALLEGRPVTPTRGADTVATFREVSRVLAGFEDGRADEGVGAGPATLVGLEMSRAKGWTAPAAESGEAEDAAGPTVEQAGTEAVGEPGSSAEREETTPADESAEPVTKSEEKGSSE</sequence>
<organism evidence="8 9">
    <name type="scientific">Occultella aeris</name>
    <dbReference type="NCBI Taxonomy" id="2761496"/>
    <lineage>
        <taxon>Bacteria</taxon>
        <taxon>Bacillati</taxon>
        <taxon>Actinomycetota</taxon>
        <taxon>Actinomycetes</taxon>
        <taxon>Micrococcales</taxon>
        <taxon>Ruaniaceae</taxon>
        <taxon>Occultella</taxon>
    </lineage>
</organism>
<gene>
    <name evidence="8" type="primary">nuoE</name>
    <name evidence="8" type="ORF">HALOF300_02767</name>
</gene>
<evidence type="ECO:0000256" key="1">
    <source>
        <dbReference type="ARBA" id="ARBA00010643"/>
    </source>
</evidence>
<comment type="cofactor">
    <cofactor evidence="6">
        <name>[2Fe-2S] cluster</name>
        <dbReference type="ChEBI" id="CHEBI:190135"/>
    </cofactor>
</comment>
<keyword evidence="9" id="KW-1185">Reference proteome</keyword>
<dbReference type="NCBIfam" id="NF005721">
    <property type="entry name" value="PRK07539.1-1"/>
    <property type="match status" value="1"/>
</dbReference>
<comment type="caution">
    <text evidence="8">The sequence shown here is derived from an EMBL/GenBank/DDBJ whole genome shotgun (WGS) entry which is preliminary data.</text>
</comment>
<reference evidence="8 9" key="1">
    <citation type="submission" date="2019-11" db="EMBL/GenBank/DDBJ databases">
        <authorList>
            <person name="Criscuolo A."/>
        </authorList>
    </citation>
    <scope>NUCLEOTIDE SEQUENCE [LARGE SCALE GENOMIC DNA]</scope>
    <source>
        <strain evidence="8">CIP111667</strain>
    </source>
</reference>
<feature type="region of interest" description="Disordered" evidence="7">
    <location>
        <begin position="218"/>
        <end position="276"/>
    </location>
</feature>
<dbReference type="PANTHER" id="PTHR10371:SF3">
    <property type="entry name" value="NADH DEHYDROGENASE [UBIQUINONE] FLAVOPROTEIN 2, MITOCHONDRIAL"/>
    <property type="match status" value="1"/>
</dbReference>
<feature type="compositionally biased region" description="Basic and acidic residues" evidence="7">
    <location>
        <begin position="267"/>
        <end position="276"/>
    </location>
</feature>
<evidence type="ECO:0000256" key="5">
    <source>
        <dbReference type="ARBA" id="ARBA00023014"/>
    </source>
</evidence>
<keyword evidence="5" id="KW-0411">Iron-sulfur</keyword>
<dbReference type="Gene3D" id="1.10.10.1590">
    <property type="entry name" value="NADH-quinone oxidoreductase subunit E"/>
    <property type="match status" value="1"/>
</dbReference>
<proteinExistence type="inferred from homology"/>
<evidence type="ECO:0000256" key="7">
    <source>
        <dbReference type="SAM" id="MobiDB-lite"/>
    </source>
</evidence>
<evidence type="ECO:0000256" key="3">
    <source>
        <dbReference type="ARBA" id="ARBA00022723"/>
    </source>
</evidence>
<dbReference type="GO" id="GO:0003954">
    <property type="term" value="F:NADH dehydrogenase activity"/>
    <property type="evidence" value="ECO:0007669"/>
    <property type="project" value="TreeGrafter"/>
</dbReference>
<dbReference type="GO" id="GO:0051537">
    <property type="term" value="F:2 iron, 2 sulfur cluster binding"/>
    <property type="evidence" value="ECO:0007669"/>
    <property type="project" value="UniProtKB-KW"/>
</dbReference>
<dbReference type="CDD" id="cd03064">
    <property type="entry name" value="TRX_Fd_NuoE"/>
    <property type="match status" value="1"/>
</dbReference>
<dbReference type="RefSeq" id="WP_156741499.1">
    <property type="nucleotide sequence ID" value="NZ_CACRYJ010000039.1"/>
</dbReference>
<dbReference type="EC" id="1.6.5.11" evidence="8"/>
<dbReference type="AlphaFoldDB" id="A0A7M4DKV2"/>
<dbReference type="Proteomes" id="UP000419743">
    <property type="component" value="Unassembled WGS sequence"/>
</dbReference>
<keyword evidence="4" id="KW-0408">Iron</keyword>